<feature type="compositionally biased region" description="Basic residues" evidence="1">
    <location>
        <begin position="1"/>
        <end position="10"/>
    </location>
</feature>
<evidence type="ECO:0000313" key="4">
    <source>
        <dbReference type="Proteomes" id="UP000554766"/>
    </source>
</evidence>
<dbReference type="AlphaFoldDB" id="A0A7L4PBV4"/>
<comment type="caution">
    <text evidence="3">The sequence shown here is derived from an EMBL/GenBank/DDBJ whole genome shotgun (WGS) entry which is preliminary data.</text>
</comment>
<protein>
    <submittedName>
        <fullName evidence="3">PaRep2b protein</fullName>
    </submittedName>
</protein>
<accession>A0A7L4PBV4</accession>
<sequence length="83" mass="9178">MARRSARRTSRWSTSCAARPARSSGWRRGLETRGGDEIARIVIKWDGEGLRAVFNGDKEKAERLASILNALGADVKLREHGGE</sequence>
<evidence type="ECO:0000313" key="3">
    <source>
        <dbReference type="EMBL" id="NYR15346.1"/>
    </source>
</evidence>
<dbReference type="EMBL" id="JAAVJF010000002">
    <property type="protein sequence ID" value="NYR15346.1"/>
    <property type="molecule type" value="Genomic_DNA"/>
</dbReference>
<feature type="domain" description="PaRep2b" evidence="2">
    <location>
        <begin position="34"/>
        <end position="82"/>
    </location>
</feature>
<dbReference type="Pfam" id="PF07775">
    <property type="entry name" value="PaRep2b"/>
    <property type="match status" value="1"/>
</dbReference>
<evidence type="ECO:0000256" key="1">
    <source>
        <dbReference type="SAM" id="MobiDB-lite"/>
    </source>
</evidence>
<dbReference type="InterPro" id="IPR011689">
    <property type="entry name" value="PaRep2b"/>
</dbReference>
<gene>
    <name evidence="3" type="ORF">HC235_05165</name>
</gene>
<proteinExistence type="predicted"/>
<dbReference type="Proteomes" id="UP000554766">
    <property type="component" value="Unassembled WGS sequence"/>
</dbReference>
<organism evidence="3 4">
    <name type="scientific">Pyrobaculum arsenaticum</name>
    <dbReference type="NCBI Taxonomy" id="121277"/>
    <lineage>
        <taxon>Archaea</taxon>
        <taxon>Thermoproteota</taxon>
        <taxon>Thermoprotei</taxon>
        <taxon>Thermoproteales</taxon>
        <taxon>Thermoproteaceae</taxon>
        <taxon>Pyrobaculum</taxon>
    </lineage>
</organism>
<evidence type="ECO:0000259" key="2">
    <source>
        <dbReference type="Pfam" id="PF07775"/>
    </source>
</evidence>
<name>A0A7L4PBV4_9CREN</name>
<reference evidence="3 4" key="1">
    <citation type="journal article" date="2020" name="Nat. Commun.">
        <title>The structures of two archaeal type IV pili illuminate evolutionary relationships.</title>
        <authorList>
            <person name="Wang F."/>
            <person name="Baquero D.P."/>
            <person name="Su Z."/>
            <person name="Beltran L.C."/>
            <person name="Prangishvili D."/>
            <person name="Krupovic M."/>
            <person name="Egelman E.H."/>
        </authorList>
    </citation>
    <scope>NUCLEOTIDE SEQUENCE [LARGE SCALE GENOMIC DNA]</scope>
    <source>
        <strain evidence="3 4">2GA</strain>
    </source>
</reference>
<feature type="region of interest" description="Disordered" evidence="1">
    <location>
        <begin position="1"/>
        <end position="29"/>
    </location>
</feature>
<keyword evidence="4" id="KW-1185">Reference proteome</keyword>